<keyword evidence="2" id="KW-1185">Reference proteome</keyword>
<sequence length="277" mass="30905">MSQMETISGETESQPILPPEIEREIFEITAQFPGNAVNLVLVARRTQIWIERLIYDTVILSDEEICNKFMRTLDSRPPQFFADNVRSLCVPGDVGALCTMRVLKACQGVVNLAIWLDKPQDTPLFPFISSLRPTRLSVNMHGLYGSGCKPDFKHPFFSNITHLELVDWLTWAAYIGSLSPHLTHLAVDFDLHLQDSETRLRDVLASCQSLVVCIALVSDDESMIVVANGLAGIEDPRLVILSESNVIENWESSLQRTDASLWSFAEDIVAAKTAKSS</sequence>
<dbReference type="EMBL" id="JACAZH010000004">
    <property type="protein sequence ID" value="KAF7371120.1"/>
    <property type="molecule type" value="Genomic_DNA"/>
</dbReference>
<dbReference type="OrthoDB" id="2900663at2759"/>
<organism evidence="1 2">
    <name type="scientific">Mycena sanguinolenta</name>
    <dbReference type="NCBI Taxonomy" id="230812"/>
    <lineage>
        <taxon>Eukaryota</taxon>
        <taxon>Fungi</taxon>
        <taxon>Dikarya</taxon>
        <taxon>Basidiomycota</taxon>
        <taxon>Agaricomycotina</taxon>
        <taxon>Agaricomycetes</taxon>
        <taxon>Agaricomycetidae</taxon>
        <taxon>Agaricales</taxon>
        <taxon>Marasmiineae</taxon>
        <taxon>Mycenaceae</taxon>
        <taxon>Mycena</taxon>
    </lineage>
</organism>
<proteinExistence type="predicted"/>
<evidence type="ECO:0000313" key="1">
    <source>
        <dbReference type="EMBL" id="KAF7371120.1"/>
    </source>
</evidence>
<evidence type="ECO:0000313" key="2">
    <source>
        <dbReference type="Proteomes" id="UP000623467"/>
    </source>
</evidence>
<reference evidence="1" key="1">
    <citation type="submission" date="2020-05" db="EMBL/GenBank/DDBJ databases">
        <title>Mycena genomes resolve the evolution of fungal bioluminescence.</title>
        <authorList>
            <person name="Tsai I.J."/>
        </authorList>
    </citation>
    <scope>NUCLEOTIDE SEQUENCE</scope>
    <source>
        <strain evidence="1">160909Yilan</strain>
    </source>
</reference>
<dbReference type="AlphaFoldDB" id="A0A8H6Z8F4"/>
<protein>
    <submittedName>
        <fullName evidence="1">Uncharacterized protein</fullName>
    </submittedName>
</protein>
<gene>
    <name evidence="1" type="ORF">MSAN_00747200</name>
</gene>
<comment type="caution">
    <text evidence="1">The sequence shown here is derived from an EMBL/GenBank/DDBJ whole genome shotgun (WGS) entry which is preliminary data.</text>
</comment>
<accession>A0A8H6Z8F4</accession>
<name>A0A8H6Z8F4_9AGAR</name>
<dbReference type="Proteomes" id="UP000623467">
    <property type="component" value="Unassembled WGS sequence"/>
</dbReference>